<evidence type="ECO:0000313" key="2">
    <source>
        <dbReference type="EMBL" id="AKB12149.1"/>
    </source>
</evidence>
<dbReference type="GeneID" id="41601599"/>
<feature type="coiled-coil region" evidence="1">
    <location>
        <begin position="151"/>
        <end position="178"/>
    </location>
</feature>
<reference evidence="2 3" key="1">
    <citation type="submission" date="2014-07" db="EMBL/GenBank/DDBJ databases">
        <title>Methanogenic archaea and the global carbon cycle.</title>
        <authorList>
            <person name="Henriksen J.R."/>
            <person name="Luke J."/>
            <person name="Reinhart S."/>
            <person name="Benedict M.N."/>
            <person name="Youngblut N.D."/>
            <person name="Metcalf M.E."/>
            <person name="Whitaker R.J."/>
            <person name="Metcalf W.W."/>
        </authorList>
    </citation>
    <scope>NUCLEOTIDE SEQUENCE [LARGE SCALE GENOMIC DNA]</scope>
    <source>
        <strain evidence="3">ATCC 43570 / DSM 1825 / OCM 12 / VKM B-1830 / TM-1</strain>
    </source>
</reference>
<keyword evidence="1" id="KW-0175">Coiled coil</keyword>
<evidence type="ECO:0000313" key="3">
    <source>
        <dbReference type="Proteomes" id="UP000066529"/>
    </source>
</evidence>
<dbReference type="RefSeq" id="WP_048166364.1">
    <property type="nucleotide sequence ID" value="NZ_CP009501.1"/>
</dbReference>
<protein>
    <submittedName>
        <fullName evidence="2">Uncharacterized protein</fullName>
    </submittedName>
</protein>
<dbReference type="PATRIC" id="fig|523844.20.peg.503"/>
<dbReference type="EMBL" id="CP009501">
    <property type="protein sequence ID" value="AKB12149.1"/>
    <property type="molecule type" value="Genomic_DNA"/>
</dbReference>
<name>A0A0E3H8D2_METTT</name>
<gene>
    <name evidence="2" type="ORF">MSTHT_0391</name>
</gene>
<dbReference type="AlphaFoldDB" id="A0A0E3H8D2"/>
<dbReference type="Proteomes" id="UP000066529">
    <property type="component" value="Chromosome"/>
</dbReference>
<accession>A0A0E3H8D2</accession>
<sequence>MKDLIELKQTFTKENPFVTLKPNIFNLYIESMFDKIFSQLILFFLKQIIDSDYIYKYDNYDSSKISCIGTLGSKNAAILLENYCENHENISESRLHEIKSMVQVLSSIGYKGNIIVTCDRIKILDMDRKMVTDLDGLAVGFSKNKFSVLLIEAKNQRKRGQSASIKQLKRNIDKLNLNTTIESSISCVENYCAYSFTQIDGNKYSKIHR</sequence>
<proteinExistence type="predicted"/>
<organism evidence="2 3">
    <name type="scientific">Methanosarcina thermophila (strain ATCC 43570 / DSM 1825 / OCM 12 / VKM B-1830 / TM-1)</name>
    <dbReference type="NCBI Taxonomy" id="523844"/>
    <lineage>
        <taxon>Archaea</taxon>
        <taxon>Methanobacteriati</taxon>
        <taxon>Methanobacteriota</taxon>
        <taxon>Stenosarchaea group</taxon>
        <taxon>Methanomicrobia</taxon>
        <taxon>Methanosarcinales</taxon>
        <taxon>Methanosarcinaceae</taxon>
        <taxon>Methanosarcina</taxon>
    </lineage>
</organism>
<dbReference type="HOGENOM" id="CLU_1313150_0_0_2"/>
<dbReference type="KEGG" id="mthr:MSTHT_0391"/>
<evidence type="ECO:0000256" key="1">
    <source>
        <dbReference type="SAM" id="Coils"/>
    </source>
</evidence>